<evidence type="ECO:0000256" key="2">
    <source>
        <dbReference type="ARBA" id="ARBA00008779"/>
    </source>
</evidence>
<evidence type="ECO:0000256" key="6">
    <source>
        <dbReference type="ARBA" id="ARBA00022837"/>
    </source>
</evidence>
<evidence type="ECO:0000256" key="3">
    <source>
        <dbReference type="ARBA" id="ARBA00022723"/>
    </source>
</evidence>
<dbReference type="Proteomes" id="UP001145087">
    <property type="component" value="Unassembled WGS sequence"/>
</dbReference>
<gene>
    <name evidence="8" type="ORF">OU798_03520</name>
</gene>
<sequence>MKRIFGVFWFNPTQETNKANRGVKFIALSRFAFLLAVLLFYSCQQKNKELLKPNVLFIAIDDLNDWTGFLGGHPQAHTPQMDKLASSSIVFRNAYCSGPACGPSRTSLLYGIQPYKSRSYGHHDVYNPKNMDVFTNLKSLPAVFREHGYYTAGCGKIDHYQVVNNDFEIYFKSPNDRVFPDPDNPETVIPKGGRPISDFQIGPISAEDELKMHDRQYAEWAAEKLKQKHDRPFFLAVGFEKPHLPWVAPQEYFNKFDLDSIILPDVPEGDLDDTPEMGKIFAHNIFGFFHTDPDEHSRITGQPDMWKQLVRAYLASSAHTDAMVGKVVNALMESEYRDNTIIILWSDHGWHLGEKEHWRKMTLWEQGTRTPLIINLPANNKFEAVSTPVSLLDIYPTLTELCGFEKDQPKDGHSLVPLIKNPECDWEHPAIMTHGPGNFAVCYKNWRYIQYYDGGEELYNEANDPDDYNNLIGIDTYNSVAKELRQYTPKEYKKVLGPRFMKFYED</sequence>
<keyword evidence="6" id="KW-0106">Calcium</keyword>
<dbReference type="GO" id="GO:0046872">
    <property type="term" value="F:metal ion binding"/>
    <property type="evidence" value="ECO:0007669"/>
    <property type="project" value="UniProtKB-KW"/>
</dbReference>
<dbReference type="PANTHER" id="PTHR45953">
    <property type="entry name" value="IDURONATE 2-SULFATASE"/>
    <property type="match status" value="1"/>
</dbReference>
<organism evidence="8 9">
    <name type="scientific">Draconibacterium aestuarii</name>
    <dbReference type="NCBI Taxonomy" id="2998507"/>
    <lineage>
        <taxon>Bacteria</taxon>
        <taxon>Pseudomonadati</taxon>
        <taxon>Bacteroidota</taxon>
        <taxon>Bacteroidia</taxon>
        <taxon>Marinilabiliales</taxon>
        <taxon>Prolixibacteraceae</taxon>
        <taxon>Draconibacterium</taxon>
    </lineage>
</organism>
<dbReference type="InterPro" id="IPR035874">
    <property type="entry name" value="IDS"/>
</dbReference>
<comment type="cofactor">
    <cofactor evidence="1">
        <name>Ca(2+)</name>
        <dbReference type="ChEBI" id="CHEBI:29108"/>
    </cofactor>
</comment>
<dbReference type="GO" id="GO:0004423">
    <property type="term" value="F:iduronate-2-sulfatase activity"/>
    <property type="evidence" value="ECO:0007669"/>
    <property type="project" value="InterPro"/>
</dbReference>
<keyword evidence="9" id="KW-1185">Reference proteome</keyword>
<keyword evidence="4" id="KW-0732">Signal</keyword>
<dbReference type="InterPro" id="IPR017850">
    <property type="entry name" value="Alkaline_phosphatase_core_sf"/>
</dbReference>
<comment type="similarity">
    <text evidence="2">Belongs to the sulfatase family.</text>
</comment>
<dbReference type="SUPFAM" id="SSF53649">
    <property type="entry name" value="Alkaline phosphatase-like"/>
    <property type="match status" value="1"/>
</dbReference>
<dbReference type="AlphaFoldDB" id="A0A9X3FBA6"/>
<dbReference type="RefSeq" id="WP_343331730.1">
    <property type="nucleotide sequence ID" value="NZ_JAPOHD010000007.1"/>
</dbReference>
<protein>
    <submittedName>
        <fullName evidence="8">Sulfatase</fullName>
    </submittedName>
</protein>
<keyword evidence="3" id="KW-0479">Metal-binding</keyword>
<feature type="domain" description="Sulfatase N-terminal" evidence="7">
    <location>
        <begin position="53"/>
        <end position="403"/>
    </location>
</feature>
<dbReference type="CDD" id="cd16030">
    <property type="entry name" value="iduronate-2-sulfatase"/>
    <property type="match status" value="1"/>
</dbReference>
<name>A0A9X3FBA6_9BACT</name>
<dbReference type="PANTHER" id="PTHR45953:SF1">
    <property type="entry name" value="IDURONATE 2-SULFATASE"/>
    <property type="match status" value="1"/>
</dbReference>
<dbReference type="Gene3D" id="3.40.720.10">
    <property type="entry name" value="Alkaline Phosphatase, subunit A"/>
    <property type="match status" value="1"/>
</dbReference>
<dbReference type="GO" id="GO:0005737">
    <property type="term" value="C:cytoplasm"/>
    <property type="evidence" value="ECO:0007669"/>
    <property type="project" value="TreeGrafter"/>
</dbReference>
<evidence type="ECO:0000256" key="5">
    <source>
        <dbReference type="ARBA" id="ARBA00022801"/>
    </source>
</evidence>
<dbReference type="EMBL" id="JAPOHD010000007">
    <property type="protein sequence ID" value="MCY1719393.1"/>
    <property type="molecule type" value="Genomic_DNA"/>
</dbReference>
<reference evidence="8" key="1">
    <citation type="submission" date="2022-11" db="EMBL/GenBank/DDBJ databases">
        <title>Marilongibacter aestuarii gen. nov., sp. nov., isolated from tidal flat sediment.</title>
        <authorList>
            <person name="Jiayan W."/>
        </authorList>
    </citation>
    <scope>NUCLEOTIDE SEQUENCE</scope>
    <source>
        <strain evidence="8">Z1-6</strain>
    </source>
</reference>
<evidence type="ECO:0000313" key="9">
    <source>
        <dbReference type="Proteomes" id="UP001145087"/>
    </source>
</evidence>
<accession>A0A9X3FBA6</accession>
<evidence type="ECO:0000259" key="7">
    <source>
        <dbReference type="Pfam" id="PF00884"/>
    </source>
</evidence>
<keyword evidence="5" id="KW-0378">Hydrolase</keyword>
<evidence type="ECO:0000313" key="8">
    <source>
        <dbReference type="EMBL" id="MCY1719393.1"/>
    </source>
</evidence>
<proteinExistence type="inferred from homology"/>
<dbReference type="InterPro" id="IPR000917">
    <property type="entry name" value="Sulfatase_N"/>
</dbReference>
<evidence type="ECO:0000256" key="1">
    <source>
        <dbReference type="ARBA" id="ARBA00001913"/>
    </source>
</evidence>
<dbReference type="Pfam" id="PF00884">
    <property type="entry name" value="Sulfatase"/>
    <property type="match status" value="1"/>
</dbReference>
<comment type="caution">
    <text evidence="8">The sequence shown here is derived from an EMBL/GenBank/DDBJ whole genome shotgun (WGS) entry which is preliminary data.</text>
</comment>
<evidence type="ECO:0000256" key="4">
    <source>
        <dbReference type="ARBA" id="ARBA00022729"/>
    </source>
</evidence>